<dbReference type="eggNOG" id="ENOG5032YZ9">
    <property type="taxonomic scope" value="Bacteria"/>
</dbReference>
<dbReference type="RefSeq" id="WP_006593307.1">
    <property type="nucleotide sequence ID" value="NZ_BAHD01000048.1"/>
</dbReference>
<dbReference type="GO" id="GO:0003677">
    <property type="term" value="F:DNA binding"/>
    <property type="evidence" value="ECO:0007669"/>
    <property type="project" value="UniProtKB-KW"/>
</dbReference>
<gene>
    <name evidence="1" type="ORF">KILIM_048_00130</name>
</gene>
<dbReference type="CDD" id="cd00093">
    <property type="entry name" value="HTH_XRE"/>
    <property type="match status" value="1"/>
</dbReference>
<evidence type="ECO:0000313" key="2">
    <source>
        <dbReference type="Proteomes" id="UP000008366"/>
    </source>
</evidence>
<dbReference type="SUPFAM" id="SSF47413">
    <property type="entry name" value="lambda repressor-like DNA-binding domains"/>
    <property type="match status" value="1"/>
</dbReference>
<dbReference type="STRING" id="1184609.KILIM_048_00130"/>
<evidence type="ECO:0000313" key="1">
    <source>
        <dbReference type="EMBL" id="GAB96775.1"/>
    </source>
</evidence>
<reference evidence="1 2" key="1">
    <citation type="submission" date="2012-08" db="EMBL/GenBank/DDBJ databases">
        <title>Whole genome shotgun sequence of Kineosphaera limosa NBRC 100340.</title>
        <authorList>
            <person name="Yoshida I."/>
            <person name="Isaki S."/>
            <person name="Hosoyama A."/>
            <person name="Tsuchikane K."/>
            <person name="Katsumata H."/>
            <person name="Ando Y."/>
            <person name="Ohji S."/>
            <person name="Hamada M."/>
            <person name="Tamura T."/>
            <person name="Yamazoe A."/>
            <person name="Yamazaki S."/>
            <person name="Fujita N."/>
        </authorList>
    </citation>
    <scope>NUCLEOTIDE SEQUENCE [LARGE SCALE GENOMIC DNA]</scope>
    <source>
        <strain evidence="1 2">NBRC 100340</strain>
    </source>
</reference>
<organism evidence="1 2">
    <name type="scientific">Kineosphaera limosa NBRC 100340</name>
    <dbReference type="NCBI Taxonomy" id="1184609"/>
    <lineage>
        <taxon>Bacteria</taxon>
        <taxon>Bacillati</taxon>
        <taxon>Actinomycetota</taxon>
        <taxon>Actinomycetes</taxon>
        <taxon>Micrococcales</taxon>
        <taxon>Dermatophilaceae</taxon>
        <taxon>Kineosphaera</taxon>
    </lineage>
</organism>
<dbReference type="Proteomes" id="UP000008366">
    <property type="component" value="Unassembled WGS sequence"/>
</dbReference>
<dbReference type="InterPro" id="IPR010982">
    <property type="entry name" value="Lambda_DNA-bd_dom_sf"/>
</dbReference>
<protein>
    <submittedName>
        <fullName evidence="1">Putative DNA-binding protein</fullName>
    </submittedName>
</protein>
<dbReference type="AlphaFoldDB" id="K6WC11"/>
<name>K6WC11_9MICO</name>
<comment type="caution">
    <text evidence="1">The sequence shown here is derived from an EMBL/GenBank/DDBJ whole genome shotgun (WGS) entry which is preliminary data.</text>
</comment>
<dbReference type="OrthoDB" id="4409301at2"/>
<dbReference type="EMBL" id="BAHD01000048">
    <property type="protein sequence ID" value="GAB96775.1"/>
    <property type="molecule type" value="Genomic_DNA"/>
</dbReference>
<sequence length="152" mass="16595">MPLAFRNVDADPSDPVGTWPYEGLVSAMERGSIRDWRRIAAELRAHPWGRTARHLEEHLTYADPPGSGPLLSRALESARREQEAQERAEVASRIDELVRASGLRAAEFAARIGTSASRLSTYRTGKVVPSATLLLRMERAAAAARGLGPPDP</sequence>
<accession>K6WC11</accession>
<proteinExistence type="predicted"/>
<keyword evidence="1" id="KW-0238">DNA-binding</keyword>
<keyword evidence="2" id="KW-1185">Reference proteome</keyword>
<dbReference type="InterPro" id="IPR001387">
    <property type="entry name" value="Cro/C1-type_HTH"/>
</dbReference>
<dbReference type="Gene3D" id="1.10.260.40">
    <property type="entry name" value="lambda repressor-like DNA-binding domains"/>
    <property type="match status" value="1"/>
</dbReference>